<dbReference type="HOGENOM" id="CLU_2784051_0_0_2"/>
<keyword evidence="1" id="KW-0472">Membrane</keyword>
<gene>
    <name evidence="2" type="ORF">MSBRW_1804</name>
</gene>
<evidence type="ECO:0000313" key="2">
    <source>
        <dbReference type="EMBL" id="AKB51057.1"/>
    </source>
</evidence>
<evidence type="ECO:0000256" key="1">
    <source>
        <dbReference type="SAM" id="Phobius"/>
    </source>
</evidence>
<dbReference type="AlphaFoldDB" id="A0A0E3QLF2"/>
<accession>A0A0E3QLF2</accession>
<keyword evidence="1" id="KW-1133">Transmembrane helix</keyword>
<dbReference type="KEGG" id="mbw:MSBRW_1804"/>
<name>A0A0E3QLF2_METBA</name>
<dbReference type="Proteomes" id="UP000033038">
    <property type="component" value="Chromosome"/>
</dbReference>
<proteinExistence type="predicted"/>
<keyword evidence="1" id="KW-0812">Transmembrane</keyword>
<sequence>MIILKKWKQFLAFYNSINFAVKTEIHWFSYSLFLIEFSWLVFFSFILVVEDCILEIKPLDVIVVSDHI</sequence>
<dbReference type="EMBL" id="CP009526">
    <property type="protein sequence ID" value="AKB51057.1"/>
    <property type="molecule type" value="Genomic_DNA"/>
</dbReference>
<dbReference type="PATRIC" id="fig|1434109.4.peg.2286"/>
<evidence type="ECO:0000313" key="3">
    <source>
        <dbReference type="Proteomes" id="UP000033038"/>
    </source>
</evidence>
<organism evidence="2 3">
    <name type="scientific">Methanosarcina barkeri str. Wiesmoor</name>
    <dbReference type="NCBI Taxonomy" id="1434109"/>
    <lineage>
        <taxon>Archaea</taxon>
        <taxon>Methanobacteriati</taxon>
        <taxon>Methanobacteriota</taxon>
        <taxon>Stenosarchaea group</taxon>
        <taxon>Methanomicrobia</taxon>
        <taxon>Methanosarcinales</taxon>
        <taxon>Methanosarcinaceae</taxon>
        <taxon>Methanosarcina</taxon>
    </lineage>
</organism>
<reference evidence="2 3" key="1">
    <citation type="submission" date="2014-07" db="EMBL/GenBank/DDBJ databases">
        <title>Methanogenic archaea and the global carbon cycle.</title>
        <authorList>
            <person name="Henriksen J.R."/>
            <person name="Luke J."/>
            <person name="Reinhart S."/>
            <person name="Benedict M.N."/>
            <person name="Youngblut N.D."/>
            <person name="Metcalf M.E."/>
            <person name="Whitaker R.J."/>
            <person name="Metcalf W.W."/>
        </authorList>
    </citation>
    <scope>NUCLEOTIDE SEQUENCE [LARGE SCALE GENOMIC DNA]</scope>
    <source>
        <strain evidence="2 3">Wiesmoor</strain>
    </source>
</reference>
<feature type="transmembrane region" description="Helical" evidence="1">
    <location>
        <begin position="27"/>
        <end position="49"/>
    </location>
</feature>
<protein>
    <submittedName>
        <fullName evidence="2">Uncharacterized protein</fullName>
    </submittedName>
</protein>